<comment type="similarity">
    <text evidence="2 7">Belongs to the NSE4 family.</text>
</comment>
<dbReference type="PANTHER" id="PTHR16140">
    <property type="entry name" value="NON-STRUCTURAL MAINTENANCE OF CHROMOSOMES ELEMENT 4"/>
    <property type="match status" value="1"/>
</dbReference>
<feature type="region of interest" description="Disordered" evidence="8">
    <location>
        <begin position="160"/>
        <end position="191"/>
    </location>
</feature>
<evidence type="ECO:0000313" key="10">
    <source>
        <dbReference type="EMBL" id="PKA60367.1"/>
    </source>
</evidence>
<keyword evidence="4 7" id="KW-0233">DNA recombination</keyword>
<feature type="domain" description="Non-structural maintenance of chromosome element 4 C-terminal" evidence="9">
    <location>
        <begin position="207"/>
        <end position="247"/>
    </location>
</feature>
<dbReference type="Pfam" id="PF08743">
    <property type="entry name" value="Nse4_C"/>
    <property type="match status" value="1"/>
</dbReference>
<comment type="subunit">
    <text evidence="7">Component of the SMC5-SMC6 complex.</text>
</comment>
<keyword evidence="5 7" id="KW-0234">DNA repair</keyword>
<feature type="compositionally biased region" description="Low complexity" evidence="8">
    <location>
        <begin position="329"/>
        <end position="339"/>
    </location>
</feature>
<feature type="region of interest" description="Disordered" evidence="8">
    <location>
        <begin position="1"/>
        <end position="30"/>
    </location>
</feature>
<dbReference type="InterPro" id="IPR027786">
    <property type="entry name" value="Nse4/EID"/>
</dbReference>
<dbReference type="AlphaFoldDB" id="A0A2I0AXU0"/>
<dbReference type="EMBL" id="KZ451939">
    <property type="protein sequence ID" value="PKA60367.1"/>
    <property type="molecule type" value="Genomic_DNA"/>
</dbReference>
<feature type="region of interest" description="Disordered" evidence="8">
    <location>
        <begin position="329"/>
        <end position="397"/>
    </location>
</feature>
<dbReference type="PANTHER" id="PTHR16140:SF0">
    <property type="entry name" value="NON-STRUCTURAL MAINTENANCE OF CHROMOSOMES ELEMENT 4"/>
    <property type="match status" value="1"/>
</dbReference>
<dbReference type="OrthoDB" id="361242at2759"/>
<evidence type="ECO:0000256" key="1">
    <source>
        <dbReference type="ARBA" id="ARBA00004123"/>
    </source>
</evidence>
<accession>A0A2I0AXU0</accession>
<evidence type="ECO:0000256" key="7">
    <source>
        <dbReference type="RuleBase" id="RU365071"/>
    </source>
</evidence>
<evidence type="ECO:0000313" key="11">
    <source>
        <dbReference type="Proteomes" id="UP000236161"/>
    </source>
</evidence>
<keyword evidence="6 7" id="KW-0539">Nucleus</keyword>
<dbReference type="GO" id="GO:0005634">
    <property type="term" value="C:nucleus"/>
    <property type="evidence" value="ECO:0007669"/>
    <property type="project" value="UniProtKB-SubCell"/>
</dbReference>
<dbReference type="Proteomes" id="UP000236161">
    <property type="component" value="Unassembled WGS sequence"/>
</dbReference>
<evidence type="ECO:0000256" key="6">
    <source>
        <dbReference type="ARBA" id="ARBA00023242"/>
    </source>
</evidence>
<dbReference type="GO" id="GO:0030915">
    <property type="term" value="C:Smc5-Smc6 complex"/>
    <property type="evidence" value="ECO:0007669"/>
    <property type="project" value="UniProtKB-UniRule"/>
</dbReference>
<name>A0A2I0AXU0_9ASPA</name>
<gene>
    <name evidence="10" type="ORF">AXF42_Ash008426</name>
</gene>
<protein>
    <recommendedName>
        <fullName evidence="7">Non-structural maintenance of chromosomes element 4</fullName>
    </recommendedName>
</protein>
<evidence type="ECO:0000256" key="8">
    <source>
        <dbReference type="SAM" id="MobiDB-lite"/>
    </source>
</evidence>
<keyword evidence="11" id="KW-1185">Reference proteome</keyword>
<evidence type="ECO:0000256" key="5">
    <source>
        <dbReference type="ARBA" id="ARBA00023204"/>
    </source>
</evidence>
<dbReference type="GO" id="GO:0006310">
    <property type="term" value="P:DNA recombination"/>
    <property type="evidence" value="ECO:0007669"/>
    <property type="project" value="UniProtKB-UniRule"/>
</dbReference>
<evidence type="ECO:0000256" key="3">
    <source>
        <dbReference type="ARBA" id="ARBA00022763"/>
    </source>
</evidence>
<evidence type="ECO:0000259" key="9">
    <source>
        <dbReference type="Pfam" id="PF08743"/>
    </source>
</evidence>
<evidence type="ECO:0000256" key="4">
    <source>
        <dbReference type="ARBA" id="ARBA00023172"/>
    </source>
</evidence>
<organism evidence="10 11">
    <name type="scientific">Apostasia shenzhenica</name>
    <dbReference type="NCBI Taxonomy" id="1088818"/>
    <lineage>
        <taxon>Eukaryota</taxon>
        <taxon>Viridiplantae</taxon>
        <taxon>Streptophyta</taxon>
        <taxon>Embryophyta</taxon>
        <taxon>Tracheophyta</taxon>
        <taxon>Spermatophyta</taxon>
        <taxon>Magnoliopsida</taxon>
        <taxon>Liliopsida</taxon>
        <taxon>Asparagales</taxon>
        <taxon>Orchidaceae</taxon>
        <taxon>Apostasioideae</taxon>
        <taxon>Apostasia</taxon>
    </lineage>
</organism>
<dbReference type="STRING" id="1088818.A0A2I0AXU0"/>
<comment type="subcellular location">
    <subcellularLocation>
        <location evidence="1 7">Nucleus</location>
    </subcellularLocation>
</comment>
<keyword evidence="3 7" id="KW-0227">DNA damage</keyword>
<feature type="compositionally biased region" description="Basic and acidic residues" evidence="8">
    <location>
        <begin position="1"/>
        <end position="17"/>
    </location>
</feature>
<comment type="function">
    <text evidence="7">Component of the SMC5-SMC6 complex, that promotes sister chromatid alignment after DNA damage and facilitates double-stranded DNA breaks (DSBs) repair via homologous recombination between sister chromatids.</text>
</comment>
<evidence type="ECO:0000256" key="2">
    <source>
        <dbReference type="ARBA" id="ARBA00008997"/>
    </source>
</evidence>
<dbReference type="GO" id="GO:0006281">
    <property type="term" value="P:DNA repair"/>
    <property type="evidence" value="ECO:0007669"/>
    <property type="project" value="UniProtKB-UniRule"/>
</dbReference>
<reference evidence="10 11" key="1">
    <citation type="journal article" date="2017" name="Nature">
        <title>The Apostasia genome and the evolution of orchids.</title>
        <authorList>
            <person name="Zhang G.Q."/>
            <person name="Liu K.W."/>
            <person name="Li Z."/>
            <person name="Lohaus R."/>
            <person name="Hsiao Y.Y."/>
            <person name="Niu S.C."/>
            <person name="Wang J.Y."/>
            <person name="Lin Y.C."/>
            <person name="Xu Q."/>
            <person name="Chen L.J."/>
            <person name="Yoshida K."/>
            <person name="Fujiwara S."/>
            <person name="Wang Z.W."/>
            <person name="Zhang Y.Q."/>
            <person name="Mitsuda N."/>
            <person name="Wang M."/>
            <person name="Liu G.H."/>
            <person name="Pecoraro L."/>
            <person name="Huang H.X."/>
            <person name="Xiao X.J."/>
            <person name="Lin M."/>
            <person name="Wu X.Y."/>
            <person name="Wu W.L."/>
            <person name="Chen Y.Y."/>
            <person name="Chang S.B."/>
            <person name="Sakamoto S."/>
            <person name="Ohme-Takagi M."/>
            <person name="Yagi M."/>
            <person name="Zeng S.J."/>
            <person name="Shen C.Y."/>
            <person name="Yeh C.M."/>
            <person name="Luo Y.B."/>
            <person name="Tsai W.C."/>
            <person name="Van de Peer Y."/>
            <person name="Liu Z.J."/>
        </authorList>
    </citation>
    <scope>NUCLEOTIDE SEQUENCE [LARGE SCALE GENOMIC DNA]</scope>
    <source>
        <strain evidence="11">cv. Shenzhen</strain>
        <tissue evidence="10">Stem</tissue>
    </source>
</reference>
<proteinExistence type="inferred from homology"/>
<sequence length="397" mass="43672">MGRPVKTEPGSRVRPEEEVASFEGVGTGTSRKEVTERRALRSRYLAVKNLISGAIFFSKHYLVAVKKPREQVADAEALLDIANTLATSVKSQSNDGMTPSDFVCAILNNFGWQEHRSHVDNPQDMVSWTDIGIAVCDAFKAAPGCCTMVGPMRNEIKQRKPVVHRKRTKPSESACPEVIESSEPETKTDTDKNMSTMFNILKKNRSVRLENLVLNRSSFAQTVENIFVVSFLVKDGRAEISVDGEGRHLVCKELVCYIHLTIPGSMSITSIPENNLFNLLVSSAECTRCICSLMMEMVTPGEELMPHRIPSNSKVISSQTDPVQVETLANAPSSSQANPPSTPIRKLTRNRGLIIQEGSIAEDSIEKHSSSQEAGLTRKGRGLTRKGEGKGKRLFNG</sequence>
<dbReference type="InterPro" id="IPR014854">
    <property type="entry name" value="Nse4_C"/>
</dbReference>